<feature type="compositionally biased region" description="Basic and acidic residues" evidence="1">
    <location>
        <begin position="144"/>
        <end position="157"/>
    </location>
</feature>
<feature type="compositionally biased region" description="Basic and acidic residues" evidence="1">
    <location>
        <begin position="253"/>
        <end position="303"/>
    </location>
</feature>
<name>A0ABY8EJ93_MALFU</name>
<feature type="compositionally biased region" description="Basic and acidic residues" evidence="1">
    <location>
        <begin position="388"/>
        <end position="433"/>
    </location>
</feature>
<feature type="region of interest" description="Disordered" evidence="1">
    <location>
        <begin position="1"/>
        <end position="22"/>
    </location>
</feature>
<reference evidence="2 3" key="1">
    <citation type="journal article" date="2020" name="Elife">
        <title>Loss of centromere function drives karyotype evolution in closely related Malassezia species.</title>
        <authorList>
            <person name="Sankaranarayanan S.R."/>
            <person name="Ianiri G."/>
            <person name="Coelho M.A."/>
            <person name="Reza M.H."/>
            <person name="Thimmappa B.C."/>
            <person name="Ganguly P."/>
            <person name="Vadnala R.N."/>
            <person name="Sun S."/>
            <person name="Siddharthan R."/>
            <person name="Tellgren-Roth C."/>
            <person name="Dawson T.L."/>
            <person name="Heitman J."/>
            <person name="Sanyal K."/>
        </authorList>
    </citation>
    <scope>NUCLEOTIDE SEQUENCE [LARGE SCALE GENOMIC DNA]</scope>
    <source>
        <strain evidence="2">CBS14141</strain>
    </source>
</reference>
<feature type="compositionally biased region" description="Low complexity" evidence="1">
    <location>
        <begin position="126"/>
        <end position="143"/>
    </location>
</feature>
<dbReference type="Proteomes" id="UP000818624">
    <property type="component" value="Chromosome 1"/>
</dbReference>
<evidence type="ECO:0000256" key="1">
    <source>
        <dbReference type="SAM" id="MobiDB-lite"/>
    </source>
</evidence>
<evidence type="ECO:0000313" key="3">
    <source>
        <dbReference type="Proteomes" id="UP000818624"/>
    </source>
</evidence>
<dbReference type="SUPFAM" id="SSF53098">
    <property type="entry name" value="Ribonuclease H-like"/>
    <property type="match status" value="1"/>
</dbReference>
<proteinExistence type="predicted"/>
<protein>
    <submittedName>
        <fullName evidence="2">Uncharacterized protein</fullName>
    </submittedName>
</protein>
<feature type="compositionally biased region" description="Polar residues" evidence="1">
    <location>
        <begin position="199"/>
        <end position="208"/>
    </location>
</feature>
<dbReference type="InterPro" id="IPR012337">
    <property type="entry name" value="RNaseH-like_sf"/>
</dbReference>
<feature type="region of interest" description="Disordered" evidence="1">
    <location>
        <begin position="937"/>
        <end position="976"/>
    </location>
</feature>
<organism evidence="2 3">
    <name type="scientific">Malassezia furfur</name>
    <name type="common">Pityriasis versicolor infection agent</name>
    <name type="synonym">Pityrosporum furfur</name>
    <dbReference type="NCBI Taxonomy" id="55194"/>
    <lineage>
        <taxon>Eukaryota</taxon>
        <taxon>Fungi</taxon>
        <taxon>Dikarya</taxon>
        <taxon>Basidiomycota</taxon>
        <taxon>Ustilaginomycotina</taxon>
        <taxon>Malasseziomycetes</taxon>
        <taxon>Malasseziales</taxon>
        <taxon>Malasseziaceae</taxon>
        <taxon>Malassezia</taxon>
    </lineage>
</organism>
<feature type="compositionally biased region" description="Basic residues" evidence="1">
    <location>
        <begin position="957"/>
        <end position="976"/>
    </location>
</feature>
<feature type="compositionally biased region" description="Low complexity" evidence="1">
    <location>
        <begin position="219"/>
        <end position="231"/>
    </location>
</feature>
<sequence>MSADPRFLDSWLAARPPPKVSGSLQVRLDAPSGITHAPDQTDPHTASRRLFAVPKLPEPPELLYDFEDEIIGYERAVRREPTFVLGDDDPDGMTPAQMLAAEYRDKDTGGQDVQPDKNPVAEDHASAQQQTTASAEPEASSPSKADEPEALVDRVSDMHLAPGNADEPPTDTDDVEPRGFAFSTDDADEDITKNVWESVFTSRQSSAAPPSVSDKASEAKGAAPAAEHAAPVTDDVDAQSQGTSASHEPVFTEAREDQEAEDAKESKEPTESEEPKKPKESEESKEPEEPKDAGKEDAAKASEEPEASTEAKGAVDESEETTEKPSKAAKKKAKKQAKKAAKKAQEGGEDAEPEQAAADAKGEVGEHAAESEAKEPEAKEPEAEEPEEAKPEAKAEPKAKADSEPKAESEAADDSEPKAEIQPKAETEPKAEAENGSAAEAPKETPTGDAPPETPAERVSEAGADDTKTVTFADGVSEHTVDTWAMPPKRHIPIADTASIRTAQSHAASLAPSTAPTISQMTLLSNMKHDRPKAMPKPVRTNFREYKYQPPPSQSDPKFGTHVWDAPKYNTLRSTETLVQQPIGMDAGSQWERVSGYGQARPAAHDSAAQTSIETVRALFVPDPRTWHPYRFVRRTDPRQVLIFAAGTSLSGAQVKAAQAAKQAAIENAGKVSVEKLRSLASHFGTTENTNVQGGIGVVYSPTASLCAALDEPFDAARAEKNVSRRLERPEFPNRTTTQRAALRSVIAALEYMQWEKEGFDKVVIAVHNAWIVRGISHDIWTWRQNGWVLTRETPQGLPGESVPNRDLWELLDHLVRQWEDVEYVAQLTQRQLSVLAPAQGGQRRGRAPSGAGCGTSFASNPAQSEPDAHARPLDEAHAIVFSRPPPAFLSTDHGFQVAGRCRECVRSAERRRDHLAAVPGTEPRLVPSRLAAVHRRRSDRCGASHAGPRAADAKHDARRGRGCARAHAPSRPKGW</sequence>
<feature type="region of interest" description="Disordered" evidence="1">
    <location>
        <begin position="82"/>
        <end position="467"/>
    </location>
</feature>
<feature type="region of interest" description="Disordered" evidence="1">
    <location>
        <begin position="839"/>
        <end position="870"/>
    </location>
</feature>
<feature type="compositionally biased region" description="Basic residues" evidence="1">
    <location>
        <begin position="327"/>
        <end position="342"/>
    </location>
</feature>
<feature type="compositionally biased region" description="Basic and acidic residues" evidence="1">
    <location>
        <begin position="360"/>
        <end position="381"/>
    </location>
</feature>
<dbReference type="EMBL" id="CP046234">
    <property type="protein sequence ID" value="WFD45792.1"/>
    <property type="molecule type" value="Genomic_DNA"/>
</dbReference>
<dbReference type="Gene3D" id="3.30.420.10">
    <property type="entry name" value="Ribonuclease H-like superfamily/Ribonuclease H"/>
    <property type="match status" value="1"/>
</dbReference>
<dbReference type="InterPro" id="IPR036397">
    <property type="entry name" value="RNaseH_sf"/>
</dbReference>
<gene>
    <name evidence="2" type="ORF">GLX27_000416</name>
</gene>
<keyword evidence="3" id="KW-1185">Reference proteome</keyword>
<feature type="compositionally biased region" description="Basic and acidic residues" evidence="1">
    <location>
        <begin position="455"/>
        <end position="467"/>
    </location>
</feature>
<accession>A0ABY8EJ93</accession>
<evidence type="ECO:0000313" key="2">
    <source>
        <dbReference type="EMBL" id="WFD45792.1"/>
    </source>
</evidence>